<keyword evidence="4 8" id="KW-0812">Transmembrane</keyword>
<accession>A0ABD3RV43</accession>
<feature type="compositionally biased region" description="Basic and acidic residues" evidence="7">
    <location>
        <begin position="91"/>
        <end position="101"/>
    </location>
</feature>
<comment type="subcellular location">
    <subcellularLocation>
        <location evidence="1">Cell membrane</location>
        <topology evidence="1">Multi-pass membrane protein</topology>
    </subcellularLocation>
</comment>
<keyword evidence="3" id="KW-1003">Cell membrane</keyword>
<proteinExistence type="predicted"/>
<feature type="signal peptide" evidence="9">
    <location>
        <begin position="1"/>
        <end position="17"/>
    </location>
</feature>
<feature type="chain" id="PRO_5044814507" description="Major facilitator superfamily (MFS) profile domain-containing protein" evidence="9">
    <location>
        <begin position="18"/>
        <end position="610"/>
    </location>
</feature>
<dbReference type="PANTHER" id="PTHR23517:SF13">
    <property type="entry name" value="MAJOR FACILITATOR SUPERFAMILY MFS_1"/>
    <property type="match status" value="1"/>
</dbReference>
<dbReference type="PANTHER" id="PTHR23517">
    <property type="entry name" value="RESISTANCE PROTEIN MDTM, PUTATIVE-RELATED-RELATED"/>
    <property type="match status" value="1"/>
</dbReference>
<dbReference type="PROSITE" id="PS50850">
    <property type="entry name" value="MFS"/>
    <property type="match status" value="1"/>
</dbReference>
<dbReference type="SUPFAM" id="SSF103473">
    <property type="entry name" value="MFS general substrate transporter"/>
    <property type="match status" value="1"/>
</dbReference>
<reference evidence="11 12" key="1">
    <citation type="submission" date="2024-10" db="EMBL/GenBank/DDBJ databases">
        <title>Updated reference genomes for cyclostephanoid diatoms.</title>
        <authorList>
            <person name="Roberts W.R."/>
            <person name="Alverson A.J."/>
        </authorList>
    </citation>
    <scope>NUCLEOTIDE SEQUENCE [LARGE SCALE GENOMIC DNA]</scope>
    <source>
        <strain evidence="11 12">AJA228-03</strain>
    </source>
</reference>
<feature type="transmembrane region" description="Helical" evidence="8">
    <location>
        <begin position="323"/>
        <end position="342"/>
    </location>
</feature>
<name>A0ABD3RV43_9STRA</name>
<feature type="transmembrane region" description="Helical" evidence="8">
    <location>
        <begin position="440"/>
        <end position="460"/>
    </location>
</feature>
<feature type="domain" description="Major facilitator superfamily (MFS) profile" evidence="10">
    <location>
        <begin position="164"/>
        <end position="602"/>
    </location>
</feature>
<evidence type="ECO:0000259" key="10">
    <source>
        <dbReference type="PROSITE" id="PS50850"/>
    </source>
</evidence>
<dbReference type="Pfam" id="PF07690">
    <property type="entry name" value="MFS_1"/>
    <property type="match status" value="1"/>
</dbReference>
<evidence type="ECO:0000256" key="6">
    <source>
        <dbReference type="ARBA" id="ARBA00023136"/>
    </source>
</evidence>
<organism evidence="11 12">
    <name type="scientific">Cyclostephanos tholiformis</name>
    <dbReference type="NCBI Taxonomy" id="382380"/>
    <lineage>
        <taxon>Eukaryota</taxon>
        <taxon>Sar</taxon>
        <taxon>Stramenopiles</taxon>
        <taxon>Ochrophyta</taxon>
        <taxon>Bacillariophyta</taxon>
        <taxon>Coscinodiscophyceae</taxon>
        <taxon>Thalassiosirophycidae</taxon>
        <taxon>Stephanodiscales</taxon>
        <taxon>Stephanodiscaceae</taxon>
        <taxon>Cyclostephanos</taxon>
    </lineage>
</organism>
<evidence type="ECO:0000256" key="1">
    <source>
        <dbReference type="ARBA" id="ARBA00004651"/>
    </source>
</evidence>
<evidence type="ECO:0000313" key="11">
    <source>
        <dbReference type="EMBL" id="KAL3816096.1"/>
    </source>
</evidence>
<evidence type="ECO:0000256" key="2">
    <source>
        <dbReference type="ARBA" id="ARBA00022448"/>
    </source>
</evidence>
<dbReference type="GO" id="GO:0005886">
    <property type="term" value="C:plasma membrane"/>
    <property type="evidence" value="ECO:0007669"/>
    <property type="project" value="UniProtKB-SubCell"/>
</dbReference>
<keyword evidence="12" id="KW-1185">Reference proteome</keyword>
<gene>
    <name evidence="11" type="ORF">ACHAXA_004521</name>
</gene>
<dbReference type="InterPro" id="IPR036259">
    <property type="entry name" value="MFS_trans_sf"/>
</dbReference>
<evidence type="ECO:0000256" key="4">
    <source>
        <dbReference type="ARBA" id="ARBA00022692"/>
    </source>
</evidence>
<feature type="transmembrane region" description="Helical" evidence="8">
    <location>
        <begin position="299"/>
        <end position="317"/>
    </location>
</feature>
<keyword evidence="5 8" id="KW-1133">Transmembrane helix</keyword>
<evidence type="ECO:0000256" key="3">
    <source>
        <dbReference type="ARBA" id="ARBA00022475"/>
    </source>
</evidence>
<feature type="transmembrane region" description="Helical" evidence="8">
    <location>
        <begin position="201"/>
        <end position="218"/>
    </location>
</feature>
<evidence type="ECO:0000256" key="9">
    <source>
        <dbReference type="SAM" id="SignalP"/>
    </source>
</evidence>
<keyword evidence="2" id="KW-0813">Transport</keyword>
<feature type="transmembrane region" description="Helical" evidence="8">
    <location>
        <begin position="165"/>
        <end position="189"/>
    </location>
</feature>
<evidence type="ECO:0000313" key="12">
    <source>
        <dbReference type="Proteomes" id="UP001530377"/>
    </source>
</evidence>
<dbReference type="AlphaFoldDB" id="A0ABD3RV43"/>
<feature type="transmembrane region" description="Helical" evidence="8">
    <location>
        <begin position="413"/>
        <end position="433"/>
    </location>
</feature>
<dbReference type="InterPro" id="IPR020846">
    <property type="entry name" value="MFS_dom"/>
</dbReference>
<feature type="region of interest" description="Disordered" evidence="7">
    <location>
        <begin position="51"/>
        <end position="105"/>
    </location>
</feature>
<dbReference type="Proteomes" id="UP001530377">
    <property type="component" value="Unassembled WGS sequence"/>
</dbReference>
<dbReference type="Gene3D" id="1.20.1250.20">
    <property type="entry name" value="MFS general substrate transporter like domains"/>
    <property type="match status" value="1"/>
</dbReference>
<comment type="caution">
    <text evidence="11">The sequence shown here is derived from an EMBL/GenBank/DDBJ whole genome shotgun (WGS) entry which is preliminary data.</text>
</comment>
<sequence>MQSLSVLILLSLAASWSFDHGLVSALGTVMPPNHQRCGVISISTARRRRRHGCLDGGINTRVDESRRPTSGMVHMSKRPPSREVGSSAASPEREKGERETTKTTTPVRGMYFDFDSTVRSTTSTGAVKRAMQSTMTTTTTDELARGVEESAASGTLVPPDVMRPFSLLLLSQFVLFVGVGAVIPTIPLYGQSIGLSSASNGIVIGAPALALLLVNRAAGGYADSRVDGGRKRAMTGGMAIIALADLGTAYSSDLTTLVLARLGLGLGRGYAEAGERGMLADLASGIPGLRGRALALQQACVALGIAIGAPLGGIVVQEFGPRSAFLCVSAAAVAVLAIYAVLPEMGEYILDDDERGAEAGDGGKLWRRLLTTSSTWRSLALAQSGASFGFACKIAIVPILADEYLGGPAGAGLLLSAAGLAGLVGAPLGGLLSDRAGSRVAAAVSGTVGGLSLGLVPIGLSLTKLMGSTMASTDGDGGPLSSHIVAERLSSIPSWIDPVLDGFGSPEAVAFVVLVLLWSMGVSAQGPALMALAQEKAPTGSEATALGLPRAIGDGTYIVAPLIMGYFCDVMGDAIPGVACTVAGCAIVLGSIALLSVDPSDDDAIDSKPV</sequence>
<feature type="transmembrane region" description="Helical" evidence="8">
    <location>
        <begin position="378"/>
        <end position="401"/>
    </location>
</feature>
<evidence type="ECO:0000256" key="7">
    <source>
        <dbReference type="SAM" id="MobiDB-lite"/>
    </source>
</evidence>
<keyword evidence="9" id="KW-0732">Signal</keyword>
<evidence type="ECO:0000256" key="5">
    <source>
        <dbReference type="ARBA" id="ARBA00022989"/>
    </source>
</evidence>
<protein>
    <recommendedName>
        <fullName evidence="10">Major facilitator superfamily (MFS) profile domain-containing protein</fullName>
    </recommendedName>
</protein>
<feature type="transmembrane region" description="Helical" evidence="8">
    <location>
        <begin position="238"/>
        <end position="260"/>
    </location>
</feature>
<dbReference type="InterPro" id="IPR050171">
    <property type="entry name" value="MFS_Transporters"/>
</dbReference>
<keyword evidence="6 8" id="KW-0472">Membrane</keyword>
<feature type="transmembrane region" description="Helical" evidence="8">
    <location>
        <begin position="508"/>
        <end position="532"/>
    </location>
</feature>
<evidence type="ECO:0000256" key="8">
    <source>
        <dbReference type="SAM" id="Phobius"/>
    </source>
</evidence>
<dbReference type="InterPro" id="IPR011701">
    <property type="entry name" value="MFS"/>
</dbReference>
<dbReference type="EMBL" id="JALLPB020000165">
    <property type="protein sequence ID" value="KAL3816096.1"/>
    <property type="molecule type" value="Genomic_DNA"/>
</dbReference>